<dbReference type="GO" id="GO:0004519">
    <property type="term" value="F:endonuclease activity"/>
    <property type="evidence" value="ECO:0007669"/>
    <property type="project" value="UniProtKB-KW"/>
</dbReference>
<keyword evidence="2 7" id="KW-0255">Endonuclease</keyword>
<keyword evidence="5" id="KW-0378">Hydrolase</keyword>
<dbReference type="AlphaFoldDB" id="A0A562RMW8"/>
<dbReference type="PANTHER" id="PTHR31290">
    <property type="entry name" value="UV-DAMAGE ENDONUCLEASE"/>
    <property type="match status" value="1"/>
</dbReference>
<evidence type="ECO:0000256" key="2">
    <source>
        <dbReference type="ARBA" id="ARBA00022759"/>
    </source>
</evidence>
<dbReference type="Proteomes" id="UP000318431">
    <property type="component" value="Unassembled WGS sequence"/>
</dbReference>
<reference evidence="7 8" key="1">
    <citation type="journal article" date="2015" name="Stand. Genomic Sci.">
        <title>Genomic Encyclopedia of Bacterial and Archaeal Type Strains, Phase III: the genomes of soil and plant-associated and newly described type strains.</title>
        <authorList>
            <person name="Whitman W.B."/>
            <person name="Woyke T."/>
            <person name="Klenk H.P."/>
            <person name="Zhou Y."/>
            <person name="Lilburn T.G."/>
            <person name="Beck B.J."/>
            <person name="De Vos P."/>
            <person name="Vandamme P."/>
            <person name="Eisen J.A."/>
            <person name="Garrity G."/>
            <person name="Hugenholtz P."/>
            <person name="Kyrpides N.C."/>
        </authorList>
    </citation>
    <scope>NUCLEOTIDE SEQUENCE [LARGE SCALE GENOMIC DNA]</scope>
    <source>
        <strain evidence="7 8">CGMCC 1.10822</strain>
    </source>
</reference>
<sequence>MSPHLGLVCITQSGAFKYRTITRKRLLEQTPDTQRKLLDDIYRSNIQALDEALRYCERENIALYRMPSSIFPFADDDLGRDLLASFAPALAHTGRRAAERNIRLVMHPDQFVVLNSDSAGVVANAIKILQMHADIMDLLAQPRTPWALLEIHGGKANRADALVDCIAGLPDGIRYRLGLENDEYAYGADEIFAICQRSGVPMVFDAHHHIVHDKLASYDDPSVAEMLAKARSTWAEPAHQLVHISNGREGFNDRQHADLIETMPAAYAGAPWIEIEAKAKEEAIRKLRPWQEQAGVRVA</sequence>
<organism evidence="7 8">
    <name type="scientific">Pseudoduganella lurida</name>
    <dbReference type="NCBI Taxonomy" id="1036180"/>
    <lineage>
        <taxon>Bacteria</taxon>
        <taxon>Pseudomonadati</taxon>
        <taxon>Pseudomonadota</taxon>
        <taxon>Betaproteobacteria</taxon>
        <taxon>Burkholderiales</taxon>
        <taxon>Oxalobacteraceae</taxon>
        <taxon>Telluria group</taxon>
        <taxon>Pseudoduganella</taxon>
    </lineage>
</organism>
<keyword evidence="6" id="KW-0234">DNA repair</keyword>
<keyword evidence="1" id="KW-0540">Nuclease</keyword>
<dbReference type="NCBIfam" id="TIGR00629">
    <property type="entry name" value="uvde"/>
    <property type="match status" value="1"/>
</dbReference>
<protein>
    <submittedName>
        <fullName evidence="7">UV-damage endonuclease</fullName>
    </submittedName>
</protein>
<comment type="caution">
    <text evidence="7">The sequence shown here is derived from an EMBL/GenBank/DDBJ whole genome shotgun (WGS) entry which is preliminary data.</text>
</comment>
<keyword evidence="4" id="KW-0228">DNA excision</keyword>
<dbReference type="Gene3D" id="3.20.20.150">
    <property type="entry name" value="Divalent-metal-dependent TIM barrel enzymes"/>
    <property type="match status" value="1"/>
</dbReference>
<keyword evidence="3" id="KW-0227">DNA damage</keyword>
<gene>
    <name evidence="7" type="ORF">IP91_00849</name>
</gene>
<proteinExistence type="predicted"/>
<evidence type="ECO:0000256" key="4">
    <source>
        <dbReference type="ARBA" id="ARBA00022769"/>
    </source>
</evidence>
<evidence type="ECO:0000256" key="3">
    <source>
        <dbReference type="ARBA" id="ARBA00022763"/>
    </source>
</evidence>
<dbReference type="GO" id="GO:0006289">
    <property type="term" value="P:nucleotide-excision repair"/>
    <property type="evidence" value="ECO:0007669"/>
    <property type="project" value="InterPro"/>
</dbReference>
<evidence type="ECO:0000313" key="7">
    <source>
        <dbReference type="EMBL" id="TWI69776.1"/>
    </source>
</evidence>
<dbReference type="Pfam" id="PF03851">
    <property type="entry name" value="UvdE"/>
    <property type="match status" value="1"/>
</dbReference>
<dbReference type="GO" id="GO:0009411">
    <property type="term" value="P:response to UV"/>
    <property type="evidence" value="ECO:0007669"/>
    <property type="project" value="InterPro"/>
</dbReference>
<dbReference type="EMBL" id="VLLB01000001">
    <property type="protein sequence ID" value="TWI69776.1"/>
    <property type="molecule type" value="Genomic_DNA"/>
</dbReference>
<dbReference type="InterPro" id="IPR036237">
    <property type="entry name" value="Xyl_isomerase-like_sf"/>
</dbReference>
<name>A0A562RMW8_9BURK</name>
<accession>A0A562RMW8</accession>
<dbReference type="PANTHER" id="PTHR31290:SF5">
    <property type="entry name" value="UV-DAMAGE ENDONUCLEASE"/>
    <property type="match status" value="1"/>
</dbReference>
<evidence type="ECO:0000256" key="1">
    <source>
        <dbReference type="ARBA" id="ARBA00022722"/>
    </source>
</evidence>
<dbReference type="OrthoDB" id="9782576at2"/>
<dbReference type="RefSeq" id="WP_145647513.1">
    <property type="nucleotide sequence ID" value="NZ_VLLB01000001.1"/>
</dbReference>
<evidence type="ECO:0000313" key="8">
    <source>
        <dbReference type="Proteomes" id="UP000318431"/>
    </source>
</evidence>
<dbReference type="SUPFAM" id="SSF51658">
    <property type="entry name" value="Xylose isomerase-like"/>
    <property type="match status" value="1"/>
</dbReference>
<evidence type="ECO:0000256" key="5">
    <source>
        <dbReference type="ARBA" id="ARBA00022801"/>
    </source>
</evidence>
<keyword evidence="8" id="KW-1185">Reference proteome</keyword>
<dbReference type="InterPro" id="IPR004601">
    <property type="entry name" value="UvdE"/>
</dbReference>
<evidence type="ECO:0000256" key="6">
    <source>
        <dbReference type="ARBA" id="ARBA00023204"/>
    </source>
</evidence>
<dbReference type="GO" id="GO:0016787">
    <property type="term" value="F:hydrolase activity"/>
    <property type="evidence" value="ECO:0007669"/>
    <property type="project" value="UniProtKB-KW"/>
</dbReference>